<evidence type="ECO:0000256" key="1">
    <source>
        <dbReference type="SAM" id="MobiDB-lite"/>
    </source>
</evidence>
<dbReference type="Proteomes" id="UP000593564">
    <property type="component" value="Unassembled WGS sequence"/>
</dbReference>
<feature type="region of interest" description="Disordered" evidence="1">
    <location>
        <begin position="284"/>
        <end position="308"/>
    </location>
</feature>
<reference evidence="3" key="1">
    <citation type="journal article" date="2020" name="Nat. Commun.">
        <title>Genome assembly of wild tea tree DASZ reveals pedigree and selection history of tea varieties.</title>
        <authorList>
            <person name="Zhang W."/>
            <person name="Zhang Y."/>
            <person name="Qiu H."/>
            <person name="Guo Y."/>
            <person name="Wan H."/>
            <person name="Zhang X."/>
            <person name="Scossa F."/>
            <person name="Alseekh S."/>
            <person name="Zhang Q."/>
            <person name="Wang P."/>
            <person name="Xu L."/>
            <person name="Schmidt M.H."/>
            <person name="Jia X."/>
            <person name="Li D."/>
            <person name="Zhu A."/>
            <person name="Guo F."/>
            <person name="Chen W."/>
            <person name="Ni D."/>
            <person name="Usadel B."/>
            <person name="Fernie A.R."/>
            <person name="Wen W."/>
        </authorList>
    </citation>
    <scope>NUCLEOTIDE SEQUENCE [LARGE SCALE GENOMIC DNA]</scope>
    <source>
        <strain evidence="3">cv. G240</strain>
    </source>
</reference>
<reference evidence="2 3" key="2">
    <citation type="submission" date="2020-07" db="EMBL/GenBank/DDBJ databases">
        <title>Genome assembly of wild tea tree DASZ reveals pedigree and selection history of tea varieties.</title>
        <authorList>
            <person name="Zhang W."/>
        </authorList>
    </citation>
    <scope>NUCLEOTIDE SEQUENCE [LARGE SCALE GENOMIC DNA]</scope>
    <source>
        <strain evidence="3">cv. G240</strain>
        <tissue evidence="2">Leaf</tissue>
    </source>
</reference>
<dbReference type="EMBL" id="JACBKZ010000007">
    <property type="protein sequence ID" value="KAF5946889.1"/>
    <property type="molecule type" value="Genomic_DNA"/>
</dbReference>
<proteinExistence type="predicted"/>
<feature type="region of interest" description="Disordered" evidence="1">
    <location>
        <begin position="314"/>
        <end position="333"/>
    </location>
</feature>
<dbReference type="PANTHER" id="PTHR35702">
    <property type="entry name" value="EXPRESSED PROTEIN"/>
    <property type="match status" value="1"/>
</dbReference>
<dbReference type="AlphaFoldDB" id="A0A7J7H1L7"/>
<name>A0A7J7H1L7_CAMSI</name>
<sequence length="333" mass="36850">MIPPFEFKRNVIITDLSNHIDLLDSILFSFLAISSVRSICHSACIVLKILSNIVVIVPYHRCSHFLLFIADKCRHLVGEEASSKSGKFTILNCFDGSSGTVACAVKEGVKIYFYNIRAAHVEGARHKAIEQALVDALSHGLAPKDAAKQAQKEGAKAAKLATRQAKRIIGPIISSGWDFFEAIYYGGTMTEGFLRGTGTLFGTYVVGFLGEQRFGRFGYLIGSELGSWVGGRIGIMAYDVVNGVHFLLQFVQPEETKVYETPAFESSDSEAEETKVYEASAFENAEDSQDSYVHEAFEDSNKDSQDSYVHEAFEDSNIYESPSYERSEAHEEL</sequence>
<feature type="compositionally biased region" description="Basic and acidic residues" evidence="1">
    <location>
        <begin position="292"/>
        <end position="308"/>
    </location>
</feature>
<gene>
    <name evidence="2" type="ORF">HYC85_017117</name>
</gene>
<evidence type="ECO:0000313" key="3">
    <source>
        <dbReference type="Proteomes" id="UP000593564"/>
    </source>
</evidence>
<comment type="caution">
    <text evidence="2">The sequence shown here is derived from an EMBL/GenBank/DDBJ whole genome shotgun (WGS) entry which is preliminary data.</text>
</comment>
<feature type="compositionally biased region" description="Basic and acidic residues" evidence="1">
    <location>
        <begin position="323"/>
        <end position="333"/>
    </location>
</feature>
<organism evidence="2 3">
    <name type="scientific">Camellia sinensis</name>
    <name type="common">Tea plant</name>
    <name type="synonym">Thea sinensis</name>
    <dbReference type="NCBI Taxonomy" id="4442"/>
    <lineage>
        <taxon>Eukaryota</taxon>
        <taxon>Viridiplantae</taxon>
        <taxon>Streptophyta</taxon>
        <taxon>Embryophyta</taxon>
        <taxon>Tracheophyta</taxon>
        <taxon>Spermatophyta</taxon>
        <taxon>Magnoliopsida</taxon>
        <taxon>eudicotyledons</taxon>
        <taxon>Gunneridae</taxon>
        <taxon>Pentapetalae</taxon>
        <taxon>asterids</taxon>
        <taxon>Ericales</taxon>
        <taxon>Theaceae</taxon>
        <taxon>Camellia</taxon>
    </lineage>
</organism>
<accession>A0A7J7H1L7</accession>
<protein>
    <submittedName>
        <fullName evidence="2">Uncharacterized protein</fullName>
    </submittedName>
</protein>
<evidence type="ECO:0000313" key="2">
    <source>
        <dbReference type="EMBL" id="KAF5946889.1"/>
    </source>
</evidence>
<keyword evidence="3" id="KW-1185">Reference proteome</keyword>
<dbReference type="PANTHER" id="PTHR35702:SF1">
    <property type="entry name" value="EXPRESSED PROTEIN"/>
    <property type="match status" value="1"/>
</dbReference>